<dbReference type="Proteomes" id="UP000019276">
    <property type="component" value="Unassembled WGS sequence"/>
</dbReference>
<dbReference type="RefSeq" id="WP_035015733.1">
    <property type="nucleotide sequence ID" value="NZ_ARZY01000035.1"/>
</dbReference>
<gene>
    <name evidence="1" type="ORF">DS2_15369</name>
</gene>
<accession>W7QA26</accession>
<dbReference type="InterPro" id="IPR010221">
    <property type="entry name" value="VCBS_dom"/>
</dbReference>
<dbReference type="AlphaFoldDB" id="W7QA26"/>
<dbReference type="EMBL" id="ARZY01000035">
    <property type="protein sequence ID" value="EWH08851.1"/>
    <property type="molecule type" value="Genomic_DNA"/>
</dbReference>
<sequence>MKKQILAMSVAAALTGCDLDNMDDLQVSATFANNFTTEVGFYGTEGYGFDVELTTGHGQAEGELGVFDVNFGEAEPNYDMIPEAMYGTFTLEYVESGLAKWTYDLDETHPEVAAILDVANASITDKLTITTLDGTTQDLNFIIKGVDPSLPAEIKGALTANASIRETSAFGAVTVYDPNFGESKFQIGPVDDDGNPIGILSDNGYGSLFIDENGTWEFKVNRIAKNPEDETQTLKDMLPEADSPPVTDTVTLTTLDGTTQTIDVNIYGAVPNFAPELLSTTTEESWFDINMDLAGLEPHKTRNGKIVFKAKITQDLSRQASFSIGCSSNFHNDEKRRVATFYIQPDGQFEMWSGELKAGKTYDDRGIPGIFITPPKYKKVIFDQRFVPGEWSEFIITWEGASLTQKPLLKATLDGESLTSVHPAIPTDPDQGFVGSTLGGKLPVQCVNQMRFYVNADEDEGGYGAMMVDDIQYYTDIDADPIFEADTKALLNEKFANSQAGDVVQEMTVEGANVYEGSTENVLIARD</sequence>
<dbReference type="NCBIfam" id="TIGR01965">
    <property type="entry name" value="VCBS_repeat"/>
    <property type="match status" value="2"/>
</dbReference>
<dbReference type="PROSITE" id="PS51257">
    <property type="entry name" value="PROKAR_LIPOPROTEIN"/>
    <property type="match status" value="1"/>
</dbReference>
<dbReference type="OrthoDB" id="6376206at2"/>
<dbReference type="eggNOG" id="COG2911">
    <property type="taxonomic scope" value="Bacteria"/>
</dbReference>
<keyword evidence="2" id="KW-1185">Reference proteome</keyword>
<reference evidence="1 2" key="1">
    <citation type="journal article" date="2014" name="Genome Announc.">
        <title>Draft Genome Sequence of the Agar-Degrading Bacterium Catenovulum sp. Strain DS-2, Isolated from Intestines of Haliotis diversicolor.</title>
        <authorList>
            <person name="Shan D."/>
            <person name="Li X."/>
            <person name="Gu Z."/>
            <person name="Wei G."/>
            <person name="Gao Z."/>
            <person name="Shao Z."/>
        </authorList>
    </citation>
    <scope>NUCLEOTIDE SEQUENCE [LARGE SCALE GENOMIC DNA]</scope>
    <source>
        <strain evidence="1 2">DS-2</strain>
    </source>
</reference>
<proteinExistence type="predicted"/>
<name>W7QA26_9ALTE</name>
<protein>
    <submittedName>
        <fullName evidence="1">Secreted VCBS domain protein</fullName>
    </submittedName>
</protein>
<evidence type="ECO:0000313" key="2">
    <source>
        <dbReference type="Proteomes" id="UP000019276"/>
    </source>
</evidence>
<dbReference type="STRING" id="1328313.DS2_15369"/>
<evidence type="ECO:0000313" key="1">
    <source>
        <dbReference type="EMBL" id="EWH08851.1"/>
    </source>
</evidence>
<comment type="caution">
    <text evidence="1">The sequence shown here is derived from an EMBL/GenBank/DDBJ whole genome shotgun (WGS) entry which is preliminary data.</text>
</comment>
<organism evidence="1 2">
    <name type="scientific">Catenovulum agarivorans DS-2</name>
    <dbReference type="NCBI Taxonomy" id="1328313"/>
    <lineage>
        <taxon>Bacteria</taxon>
        <taxon>Pseudomonadati</taxon>
        <taxon>Pseudomonadota</taxon>
        <taxon>Gammaproteobacteria</taxon>
        <taxon>Alteromonadales</taxon>
        <taxon>Alteromonadaceae</taxon>
        <taxon>Catenovulum</taxon>
    </lineage>
</organism>